<dbReference type="EMBL" id="JANJYJ010000002">
    <property type="protein sequence ID" value="KAK3225158.1"/>
    <property type="molecule type" value="Genomic_DNA"/>
</dbReference>
<accession>A0AAE0EE82</accession>
<keyword evidence="1" id="KW-1133">Transmembrane helix</keyword>
<reference evidence="2" key="1">
    <citation type="journal article" date="2023" name="Plant J.">
        <title>Genome sequences and population genomics provide insights into the demographic history, inbreeding, and mutation load of two 'living fossil' tree species of Dipteronia.</title>
        <authorList>
            <person name="Feng Y."/>
            <person name="Comes H.P."/>
            <person name="Chen J."/>
            <person name="Zhu S."/>
            <person name="Lu R."/>
            <person name="Zhang X."/>
            <person name="Li P."/>
            <person name="Qiu J."/>
            <person name="Olsen K.M."/>
            <person name="Qiu Y."/>
        </authorList>
    </citation>
    <scope>NUCLEOTIDE SEQUENCE</scope>
    <source>
        <strain evidence="2">NBL</strain>
    </source>
</reference>
<dbReference type="Proteomes" id="UP001281410">
    <property type="component" value="Unassembled WGS sequence"/>
</dbReference>
<organism evidence="2 3">
    <name type="scientific">Dipteronia sinensis</name>
    <dbReference type="NCBI Taxonomy" id="43782"/>
    <lineage>
        <taxon>Eukaryota</taxon>
        <taxon>Viridiplantae</taxon>
        <taxon>Streptophyta</taxon>
        <taxon>Embryophyta</taxon>
        <taxon>Tracheophyta</taxon>
        <taxon>Spermatophyta</taxon>
        <taxon>Magnoliopsida</taxon>
        <taxon>eudicotyledons</taxon>
        <taxon>Gunneridae</taxon>
        <taxon>Pentapetalae</taxon>
        <taxon>rosids</taxon>
        <taxon>malvids</taxon>
        <taxon>Sapindales</taxon>
        <taxon>Sapindaceae</taxon>
        <taxon>Hippocastanoideae</taxon>
        <taxon>Acereae</taxon>
        <taxon>Dipteronia</taxon>
    </lineage>
</organism>
<evidence type="ECO:0000313" key="3">
    <source>
        <dbReference type="Proteomes" id="UP001281410"/>
    </source>
</evidence>
<feature type="transmembrane region" description="Helical" evidence="1">
    <location>
        <begin position="109"/>
        <end position="139"/>
    </location>
</feature>
<proteinExistence type="predicted"/>
<keyword evidence="1" id="KW-0472">Membrane</keyword>
<evidence type="ECO:0008006" key="4">
    <source>
        <dbReference type="Google" id="ProtNLM"/>
    </source>
</evidence>
<evidence type="ECO:0000313" key="2">
    <source>
        <dbReference type="EMBL" id="KAK3225158.1"/>
    </source>
</evidence>
<protein>
    <recommendedName>
        <fullName evidence="4">DDE Tnp4 domain-containing protein</fullName>
    </recommendedName>
</protein>
<comment type="caution">
    <text evidence="2">The sequence shown here is derived from an EMBL/GenBank/DDBJ whole genome shotgun (WGS) entry which is preliminary data.</text>
</comment>
<name>A0AAE0EE82_9ROSI</name>
<sequence>MAMDIIKPQDFDFRDIPEEISIDSRYMSHFKDCIGVIDSTHIPVSISPEDQIPNIGRKGIPTQNSQVGKTPLMILEYSKKLFRISLNHLKIFTQALFSRSLPKLFCFEFFLLVVLVCFCCSCPIAFVLVSVMFMCGFWFV</sequence>
<gene>
    <name evidence="2" type="ORF">Dsin_005020</name>
</gene>
<keyword evidence="1" id="KW-0812">Transmembrane</keyword>
<evidence type="ECO:0000256" key="1">
    <source>
        <dbReference type="SAM" id="Phobius"/>
    </source>
</evidence>
<keyword evidence="3" id="KW-1185">Reference proteome</keyword>
<dbReference type="AlphaFoldDB" id="A0AAE0EE82"/>